<feature type="signal peptide" evidence="7">
    <location>
        <begin position="1"/>
        <end position="21"/>
    </location>
</feature>
<evidence type="ECO:0000256" key="2">
    <source>
        <dbReference type="ARBA" id="ARBA00022502"/>
    </source>
</evidence>
<dbReference type="PANTHER" id="PTHR13148:SF0">
    <property type="entry name" value="POST-GPI ATTACHMENT TO PROTEINS FACTOR 3"/>
    <property type="match status" value="1"/>
</dbReference>
<comment type="function">
    <text evidence="7">Involved in the lipid remodeling steps of GPI-anchor maturation.</text>
</comment>
<evidence type="ECO:0000313" key="9">
    <source>
        <dbReference type="Proteomes" id="UP001556367"/>
    </source>
</evidence>
<dbReference type="Pfam" id="PF04080">
    <property type="entry name" value="Per1"/>
    <property type="match status" value="1"/>
</dbReference>
<organism evidence="8 9">
    <name type="scientific">Hohenbuehelia grisea</name>
    <dbReference type="NCBI Taxonomy" id="104357"/>
    <lineage>
        <taxon>Eukaryota</taxon>
        <taxon>Fungi</taxon>
        <taxon>Dikarya</taxon>
        <taxon>Basidiomycota</taxon>
        <taxon>Agaricomycotina</taxon>
        <taxon>Agaricomycetes</taxon>
        <taxon>Agaricomycetidae</taxon>
        <taxon>Agaricales</taxon>
        <taxon>Pleurotineae</taxon>
        <taxon>Pleurotaceae</taxon>
        <taxon>Hohenbuehelia</taxon>
    </lineage>
</organism>
<evidence type="ECO:0000256" key="6">
    <source>
        <dbReference type="ARBA" id="ARBA00023136"/>
    </source>
</evidence>
<evidence type="ECO:0000256" key="5">
    <source>
        <dbReference type="ARBA" id="ARBA00022989"/>
    </source>
</evidence>
<reference evidence="9" key="1">
    <citation type="submission" date="2024-06" db="EMBL/GenBank/DDBJ databases">
        <title>Multi-omics analyses provide insights into the biosynthesis of the anticancer antibiotic pleurotin in Hohenbuehelia grisea.</title>
        <authorList>
            <person name="Weaver J.A."/>
            <person name="Alberti F."/>
        </authorList>
    </citation>
    <scope>NUCLEOTIDE SEQUENCE [LARGE SCALE GENOMIC DNA]</scope>
    <source>
        <strain evidence="9">T-177</strain>
    </source>
</reference>
<comment type="similarity">
    <text evidence="7">Belongs to the PGAP3 family.</text>
</comment>
<evidence type="ECO:0000256" key="1">
    <source>
        <dbReference type="ARBA" id="ARBA00004127"/>
    </source>
</evidence>
<keyword evidence="7" id="KW-0256">Endoplasmic reticulum</keyword>
<evidence type="ECO:0000256" key="4">
    <source>
        <dbReference type="ARBA" id="ARBA00022729"/>
    </source>
</evidence>
<name>A0ABR3IWJ9_9AGAR</name>
<keyword evidence="6 7" id="KW-0472">Membrane</keyword>
<evidence type="ECO:0000313" key="8">
    <source>
        <dbReference type="EMBL" id="KAL0947663.1"/>
    </source>
</evidence>
<feature type="transmembrane region" description="Helical" evidence="7">
    <location>
        <begin position="229"/>
        <end position="250"/>
    </location>
</feature>
<protein>
    <recommendedName>
        <fullName evidence="7">Post-GPI attachment to proteins factor 3</fullName>
    </recommendedName>
</protein>
<evidence type="ECO:0000256" key="7">
    <source>
        <dbReference type="RuleBase" id="RU365066"/>
    </source>
</evidence>
<keyword evidence="3 7" id="KW-0812">Transmembrane</keyword>
<feature type="chain" id="PRO_5044956101" description="Post-GPI attachment to proteins factor 3" evidence="7">
    <location>
        <begin position="22"/>
        <end position="336"/>
    </location>
</feature>
<keyword evidence="2 7" id="KW-0337">GPI-anchor biosynthesis</keyword>
<keyword evidence="4 7" id="KW-0732">Signal</keyword>
<dbReference type="Proteomes" id="UP001556367">
    <property type="component" value="Unassembled WGS sequence"/>
</dbReference>
<sequence>MRLSPIFFLSALACIAHASSGDRSPVYIECVAKCDLEQCQLHRPTLPLALRLTGWTCRDNCKYNCMHEITQSDVEQGRPVQQYHGKWPFWRLAGMQEPASVAFSMLNLWAHARGFSKVRRRIDNSHPMKSYYIMWSFTSINAWIWSSVFHTRDLPVTEKLDYFSAALAILYALYYVVLRLFHIYPTSRNRLTIPSEPSSGLIHKAWSSICIMLYLGHVSYLALLPRFDYTYNMIFNLAVGLTHNILWVVYSLPFATLRRFPARSKSYRPRFVSKAAIFVALTTAATALELFDFPPWRGSIDVHSLWHLSTVPISLYWYDFLVKDALDEGWRGGHRL</sequence>
<evidence type="ECO:0000256" key="3">
    <source>
        <dbReference type="ARBA" id="ARBA00022692"/>
    </source>
</evidence>
<feature type="transmembrane region" description="Helical" evidence="7">
    <location>
        <begin position="205"/>
        <end position="223"/>
    </location>
</feature>
<accession>A0ABR3IWJ9</accession>
<comment type="subcellular location">
    <subcellularLocation>
        <location evidence="1">Endomembrane system</location>
        <topology evidence="1">Multi-pass membrane protein</topology>
    </subcellularLocation>
    <subcellularLocation>
        <location evidence="7">Endoplasmic reticulum membrane</location>
        <topology evidence="7">Multi-pass membrane protein</topology>
    </subcellularLocation>
</comment>
<dbReference type="InterPro" id="IPR007217">
    <property type="entry name" value="Per1-like"/>
</dbReference>
<keyword evidence="5 7" id="KW-1133">Transmembrane helix</keyword>
<feature type="transmembrane region" description="Helical" evidence="7">
    <location>
        <begin position="131"/>
        <end position="150"/>
    </location>
</feature>
<proteinExistence type="inferred from homology"/>
<comment type="caution">
    <text evidence="7">Lacks conserved residue(s) required for the propagation of feature annotation.</text>
</comment>
<dbReference type="EMBL" id="JASNQZ010000015">
    <property type="protein sequence ID" value="KAL0947663.1"/>
    <property type="molecule type" value="Genomic_DNA"/>
</dbReference>
<feature type="transmembrane region" description="Helical" evidence="7">
    <location>
        <begin position="271"/>
        <end position="291"/>
    </location>
</feature>
<gene>
    <name evidence="8" type="ORF">HGRIS_013751</name>
</gene>
<feature type="transmembrane region" description="Helical" evidence="7">
    <location>
        <begin position="162"/>
        <end position="184"/>
    </location>
</feature>
<dbReference type="PANTHER" id="PTHR13148">
    <property type="entry name" value="PER1-RELATED"/>
    <property type="match status" value="1"/>
</dbReference>
<keyword evidence="9" id="KW-1185">Reference proteome</keyword>
<comment type="caution">
    <text evidence="8">The sequence shown here is derived from an EMBL/GenBank/DDBJ whole genome shotgun (WGS) entry which is preliminary data.</text>
</comment>